<name>A0A1B6L5V3_9HEMI</name>
<evidence type="ECO:0000256" key="1">
    <source>
        <dbReference type="SAM" id="MobiDB-lite"/>
    </source>
</evidence>
<organism evidence="3">
    <name type="scientific">Graphocephala atropunctata</name>
    <dbReference type="NCBI Taxonomy" id="36148"/>
    <lineage>
        <taxon>Eukaryota</taxon>
        <taxon>Metazoa</taxon>
        <taxon>Ecdysozoa</taxon>
        <taxon>Arthropoda</taxon>
        <taxon>Hexapoda</taxon>
        <taxon>Insecta</taxon>
        <taxon>Pterygota</taxon>
        <taxon>Neoptera</taxon>
        <taxon>Paraneoptera</taxon>
        <taxon>Hemiptera</taxon>
        <taxon>Auchenorrhyncha</taxon>
        <taxon>Membracoidea</taxon>
        <taxon>Cicadellidae</taxon>
        <taxon>Cicadellinae</taxon>
        <taxon>Cicadellini</taxon>
        <taxon>Graphocephala</taxon>
    </lineage>
</organism>
<accession>A0A1B6L5V3</accession>
<dbReference type="EMBL" id="GEBQ01020931">
    <property type="protein sequence ID" value="JAT19046.1"/>
    <property type="molecule type" value="Transcribed_RNA"/>
</dbReference>
<keyword evidence="2" id="KW-0812">Transmembrane</keyword>
<feature type="compositionally biased region" description="Low complexity" evidence="1">
    <location>
        <begin position="157"/>
        <end position="171"/>
    </location>
</feature>
<keyword evidence="2" id="KW-1133">Transmembrane helix</keyword>
<sequence length="189" mass="20219">HLEAAGYAAYSTAFNITIAIGCSLLILNVLIFAGVYYQRDRTKLEIKTLQKQRSYGNFDSLGKFHHASSASVIVDIERDASTIIFADGTLPRTNSPGNRSLARLHLVKPSIASNVHPNMSSTLPRNTTFKNSMDLVAPPNGSVPLPKTPPVKSRNISETSSSVNPPSSLASNTVNTIKVPAAAISEMIG</sequence>
<evidence type="ECO:0000256" key="2">
    <source>
        <dbReference type="SAM" id="Phobius"/>
    </source>
</evidence>
<proteinExistence type="predicted"/>
<feature type="region of interest" description="Disordered" evidence="1">
    <location>
        <begin position="134"/>
        <end position="171"/>
    </location>
</feature>
<evidence type="ECO:0000313" key="3">
    <source>
        <dbReference type="EMBL" id="JAT19046.1"/>
    </source>
</evidence>
<reference evidence="3" key="1">
    <citation type="submission" date="2015-11" db="EMBL/GenBank/DDBJ databases">
        <title>De novo transcriptome assembly of four potential Pierce s Disease insect vectors from Arizona vineyards.</title>
        <authorList>
            <person name="Tassone E.E."/>
        </authorList>
    </citation>
    <scope>NUCLEOTIDE SEQUENCE</scope>
</reference>
<feature type="transmembrane region" description="Helical" evidence="2">
    <location>
        <begin position="12"/>
        <end position="37"/>
    </location>
</feature>
<protein>
    <submittedName>
        <fullName evidence="3">Uncharacterized protein</fullName>
    </submittedName>
</protein>
<feature type="non-terminal residue" evidence="3">
    <location>
        <position position="1"/>
    </location>
</feature>
<gene>
    <name evidence="3" type="ORF">g.11051</name>
</gene>
<dbReference type="AlphaFoldDB" id="A0A1B6L5V3"/>
<keyword evidence="2" id="KW-0472">Membrane</keyword>